<dbReference type="OrthoDB" id="4777991at2759"/>
<feature type="signal peptide" evidence="2">
    <location>
        <begin position="1"/>
        <end position="19"/>
    </location>
</feature>
<feature type="chain" id="PRO_5040723802" description="GPI anchored protein" evidence="2">
    <location>
        <begin position="20"/>
        <end position="335"/>
    </location>
</feature>
<gene>
    <name evidence="3" type="ORF">N7515_003293</name>
</gene>
<evidence type="ECO:0000313" key="4">
    <source>
        <dbReference type="Proteomes" id="UP001149079"/>
    </source>
</evidence>
<evidence type="ECO:0000313" key="3">
    <source>
        <dbReference type="EMBL" id="KAJ5138445.1"/>
    </source>
</evidence>
<proteinExistence type="predicted"/>
<comment type="caution">
    <text evidence="3">The sequence shown here is derived from an EMBL/GenBank/DDBJ whole genome shotgun (WGS) entry which is preliminary data.</text>
</comment>
<reference evidence="3" key="1">
    <citation type="submission" date="2022-11" db="EMBL/GenBank/DDBJ databases">
        <authorList>
            <person name="Petersen C."/>
        </authorList>
    </citation>
    <scope>NUCLEOTIDE SEQUENCE</scope>
    <source>
        <strain evidence="3">IBT 22155</strain>
    </source>
</reference>
<keyword evidence="1" id="KW-0472">Membrane</keyword>
<feature type="transmembrane region" description="Helical" evidence="1">
    <location>
        <begin position="314"/>
        <end position="334"/>
    </location>
</feature>
<dbReference type="RefSeq" id="XP_056523094.1">
    <property type="nucleotide sequence ID" value="XM_056664037.1"/>
</dbReference>
<evidence type="ECO:0000256" key="2">
    <source>
        <dbReference type="SAM" id="SignalP"/>
    </source>
</evidence>
<keyword evidence="2" id="KW-0732">Signal</keyword>
<dbReference type="Proteomes" id="UP001149079">
    <property type="component" value="Unassembled WGS sequence"/>
</dbReference>
<dbReference type="EMBL" id="JAPQKL010000003">
    <property type="protein sequence ID" value="KAJ5138445.1"/>
    <property type="molecule type" value="Genomic_DNA"/>
</dbReference>
<evidence type="ECO:0008006" key="5">
    <source>
        <dbReference type="Google" id="ProtNLM"/>
    </source>
</evidence>
<reference evidence="3" key="2">
    <citation type="journal article" date="2023" name="IMA Fungus">
        <title>Comparative genomic study of the Penicillium genus elucidates a diverse pangenome and 15 lateral gene transfer events.</title>
        <authorList>
            <person name="Petersen C."/>
            <person name="Sorensen T."/>
            <person name="Nielsen M.R."/>
            <person name="Sondergaard T.E."/>
            <person name="Sorensen J.L."/>
            <person name="Fitzpatrick D.A."/>
            <person name="Frisvad J.C."/>
            <person name="Nielsen K.L."/>
        </authorList>
    </citation>
    <scope>NUCLEOTIDE SEQUENCE</scope>
    <source>
        <strain evidence="3">IBT 22155</strain>
    </source>
</reference>
<keyword evidence="4" id="KW-1185">Reference proteome</keyword>
<sequence>MHLKSLTLLLLPLLHQTTAQDQVLRDEPQQFANITHNNNQLSLSSLFASDSLSPRALTCSPGYVGCTTETNSCCPSGKDCCGATSCASSLEDCCSSGGVCRAGFKCCPGSDGCVPISGGECCGGGYYCPTGQKCRTYKGEKVCCASSGCIGEGTGAGDEDESGVSNTEASTTSVVDDYVYYTSTIVWTYWSYYWTSWYPYTERTVTSTKTTTYTVWSVYASNGAEATSSLAAESSRYNFEPPFTATYLSASTDPVTLYTGGAAPTATGLHNGIEPGEDTGLHNGVEPGEDIGVMPGAGAGAGAGTPDGAAGLRISGTGVLIAIFVAAVGGLAFGL</sequence>
<accession>A0A9W9H4E2</accession>
<name>A0A9W9H4E2_9EURO</name>
<organism evidence="3 4">
    <name type="scientific">Penicillium bovifimosum</name>
    <dbReference type="NCBI Taxonomy" id="126998"/>
    <lineage>
        <taxon>Eukaryota</taxon>
        <taxon>Fungi</taxon>
        <taxon>Dikarya</taxon>
        <taxon>Ascomycota</taxon>
        <taxon>Pezizomycotina</taxon>
        <taxon>Eurotiomycetes</taxon>
        <taxon>Eurotiomycetidae</taxon>
        <taxon>Eurotiales</taxon>
        <taxon>Aspergillaceae</taxon>
        <taxon>Penicillium</taxon>
    </lineage>
</organism>
<dbReference type="GeneID" id="81403207"/>
<protein>
    <recommendedName>
        <fullName evidence="5">GPI anchored protein</fullName>
    </recommendedName>
</protein>
<keyword evidence="1" id="KW-1133">Transmembrane helix</keyword>
<evidence type="ECO:0000256" key="1">
    <source>
        <dbReference type="SAM" id="Phobius"/>
    </source>
</evidence>
<keyword evidence="1" id="KW-0812">Transmembrane</keyword>
<dbReference type="AlphaFoldDB" id="A0A9W9H4E2"/>